<dbReference type="RefSeq" id="WP_338604965.1">
    <property type="nucleotide sequence ID" value="NZ_CP146017.1"/>
</dbReference>
<dbReference type="AlphaFoldDB" id="A0AAX4L493"/>
<evidence type="ECO:0000313" key="2">
    <source>
        <dbReference type="Proteomes" id="UP001432202"/>
    </source>
</evidence>
<dbReference type="GeneID" id="89337912"/>
<reference evidence="1 2" key="1">
    <citation type="submission" date="2024-02" db="EMBL/GenBank/DDBJ databases">
        <title>STSV induces naive adaptation in Sulfolobus.</title>
        <authorList>
            <person name="Xiang X."/>
            <person name="Song M."/>
        </authorList>
    </citation>
    <scope>NUCLEOTIDE SEQUENCE [LARGE SCALE GENOMIC DNA]</scope>
    <source>
        <strain evidence="1 2">RT2</strain>
        <plasmid evidence="1 2">pRT2</plasmid>
    </source>
</reference>
<dbReference type="EMBL" id="CP146017">
    <property type="protein sequence ID" value="WWQ61910.1"/>
    <property type="molecule type" value="Genomic_DNA"/>
</dbReference>
<organism evidence="1 2">
    <name type="scientific">Sulfolobus tengchongensis</name>
    <dbReference type="NCBI Taxonomy" id="207809"/>
    <lineage>
        <taxon>Archaea</taxon>
        <taxon>Thermoproteota</taxon>
        <taxon>Thermoprotei</taxon>
        <taxon>Sulfolobales</taxon>
        <taxon>Sulfolobaceae</taxon>
        <taxon>Sulfolobus</taxon>
    </lineage>
</organism>
<geneLocation type="plasmid" evidence="1 2">
    <name>pRT2</name>
</geneLocation>
<evidence type="ECO:0000313" key="1">
    <source>
        <dbReference type="EMBL" id="WWQ61910.1"/>
    </source>
</evidence>
<protein>
    <recommendedName>
        <fullName evidence="3">Thermopsin</fullName>
    </recommendedName>
</protein>
<sequence length="483" mass="54578">MSNLSDVHYYNISLPFYTAKPYNVTYPPSDNVMATTSSEIVNSFTVEAVIHLSYSTNEYLAQSSSYSVTHCTHDNMTNTTCVTYHYVTEWYDIQVSGIAQLLANGVAIAQQAFTVTFTWNGGTYGPVTLYGSYTIPPGVQKEVFASYELQAGAGETSYWSGNTHYTIYYPTGPTAITPVNTFTWYEYLVAVPLQIQVDNGTSPVTTITLQNSTYKQTWTETGRSISVSPGMLEWTSAPYDFNVSVVTKDHIEYNNQTLYRTWNAGTIEVLPSCYSVSSGSFPGSVTVDYYLNVSMNSDITPQPTWVFHHIPQEYVYQFNLANDYVNGIAYYYSLDKALSQNFTAYEIFEIIHAIQSQMRITNVTYSPVLSLETKNGSMIDIYDQIIPLLFTNYWHNFTNVNASVLVQAFNYINQSPIIIKNSSYTYSGIITDASYTPNKYINISELLTNGTYNYYVWLNYSEPPIQFITSRPIQMQTTFSPIP</sequence>
<gene>
    <name evidence="1" type="ORF">V6M85_14045</name>
</gene>
<keyword evidence="1" id="KW-0614">Plasmid</keyword>
<name>A0AAX4L493_9CREN</name>
<proteinExistence type="predicted"/>
<accession>A0AAX4L493</accession>
<keyword evidence="2" id="KW-1185">Reference proteome</keyword>
<evidence type="ECO:0008006" key="3">
    <source>
        <dbReference type="Google" id="ProtNLM"/>
    </source>
</evidence>
<dbReference type="Proteomes" id="UP001432202">
    <property type="component" value="Plasmid pRT2"/>
</dbReference>